<keyword evidence="8 10" id="KW-0862">Zinc</keyword>
<dbReference type="GO" id="GO:0016567">
    <property type="term" value="P:protein ubiquitination"/>
    <property type="evidence" value="ECO:0007669"/>
    <property type="project" value="UniProtKB-UniPathway"/>
</dbReference>
<dbReference type="EMBL" id="VOAJ01002682">
    <property type="protein sequence ID" value="KAF0881650.1"/>
    <property type="molecule type" value="Genomic_DNA"/>
</dbReference>
<evidence type="ECO:0000259" key="12">
    <source>
        <dbReference type="PROSITE" id="PS51081"/>
    </source>
</evidence>
<comment type="domain">
    <text evidence="10">The SBD domain (substrate-binding domain) mediates the interaction with substrate proteins. It is related to the TRAF family.</text>
</comment>
<keyword evidence="6 9" id="KW-0863">Zinc-finger</keyword>
<evidence type="ECO:0000313" key="14">
    <source>
        <dbReference type="Proteomes" id="UP000475037"/>
    </source>
</evidence>
<dbReference type="GO" id="GO:0043161">
    <property type="term" value="P:proteasome-mediated ubiquitin-dependent protein catabolic process"/>
    <property type="evidence" value="ECO:0007669"/>
    <property type="project" value="TreeGrafter"/>
</dbReference>
<evidence type="ECO:0000256" key="5">
    <source>
        <dbReference type="ARBA" id="ARBA00022723"/>
    </source>
</evidence>
<dbReference type="GO" id="GO:0061630">
    <property type="term" value="F:ubiquitin protein ligase activity"/>
    <property type="evidence" value="ECO:0007669"/>
    <property type="project" value="UniProtKB-EC"/>
</dbReference>
<comment type="caution">
    <text evidence="13">The sequence shown here is derived from an EMBL/GenBank/DDBJ whole genome shotgun (WGS) entry which is preliminary data.</text>
</comment>
<dbReference type="GO" id="GO:0030154">
    <property type="term" value="P:cell differentiation"/>
    <property type="evidence" value="ECO:0007669"/>
    <property type="project" value="UniProtKB-ARBA"/>
</dbReference>
<dbReference type="FunFam" id="2.60.210.10:FF:000002">
    <property type="entry name" value="E3 ubiquitin-protein ligase"/>
    <property type="match status" value="1"/>
</dbReference>
<name>A0A6G1B165_CROCR</name>
<dbReference type="InterPro" id="IPR049548">
    <property type="entry name" value="Sina-like_RING"/>
</dbReference>
<dbReference type="GO" id="GO:0008270">
    <property type="term" value="F:zinc ion binding"/>
    <property type="evidence" value="ECO:0007669"/>
    <property type="project" value="UniProtKB-KW"/>
</dbReference>
<comment type="function">
    <text evidence="10">E3 ubiquitin-protein ligase that mediates ubiquitination and subsequent proteasomal degradation of target proteins. E3 ubiquitin ligases accept ubiquitin from an E2 ubiquitin-conjugating enzyme in the form of a thioester and then directly transfers the ubiquitin to targeted substrates.</text>
</comment>
<dbReference type="Pfam" id="PF21362">
    <property type="entry name" value="Sina_RING"/>
    <property type="match status" value="1"/>
</dbReference>
<dbReference type="CDD" id="cd03829">
    <property type="entry name" value="Sina"/>
    <property type="match status" value="1"/>
</dbReference>
<feature type="domain" description="SIAH-type" evidence="12">
    <location>
        <begin position="96"/>
        <end position="156"/>
    </location>
</feature>
<comment type="pathway">
    <text evidence="2 10">Protein modification; protein ubiquitination.</text>
</comment>
<comment type="similarity">
    <text evidence="3 10">Belongs to the SINA (Seven in absentia) family.</text>
</comment>
<dbReference type="UniPathway" id="UPA00143"/>
<dbReference type="SUPFAM" id="SSF49599">
    <property type="entry name" value="TRAF domain-like"/>
    <property type="match status" value="1"/>
</dbReference>
<dbReference type="PROSITE" id="PS51081">
    <property type="entry name" value="ZF_SIAH"/>
    <property type="match status" value="1"/>
</dbReference>
<feature type="non-terminal residue" evidence="13">
    <location>
        <position position="285"/>
    </location>
</feature>
<keyword evidence="5 10" id="KW-0479">Metal-binding</keyword>
<evidence type="ECO:0000256" key="11">
    <source>
        <dbReference type="SAM" id="MobiDB-lite"/>
    </source>
</evidence>
<organism evidence="13 14">
    <name type="scientific">Crocuta crocuta</name>
    <name type="common">Spotted hyena</name>
    <dbReference type="NCBI Taxonomy" id="9678"/>
    <lineage>
        <taxon>Eukaryota</taxon>
        <taxon>Metazoa</taxon>
        <taxon>Chordata</taxon>
        <taxon>Craniata</taxon>
        <taxon>Vertebrata</taxon>
        <taxon>Euteleostomi</taxon>
        <taxon>Mammalia</taxon>
        <taxon>Eutheria</taxon>
        <taxon>Laurasiatheria</taxon>
        <taxon>Carnivora</taxon>
        <taxon>Feliformia</taxon>
        <taxon>Hyaenidae</taxon>
        <taxon>Crocuta</taxon>
    </lineage>
</organism>
<evidence type="ECO:0000256" key="7">
    <source>
        <dbReference type="ARBA" id="ARBA00022786"/>
    </source>
</evidence>
<comment type="domain">
    <text evidence="10">The RING-type zinc finger domain is essential for ubiquitin ligase activity.</text>
</comment>
<dbReference type="Pfam" id="PF21361">
    <property type="entry name" value="Sina_ZnF"/>
    <property type="match status" value="1"/>
</dbReference>
<evidence type="ECO:0000256" key="9">
    <source>
        <dbReference type="PROSITE-ProRule" id="PRU00455"/>
    </source>
</evidence>
<dbReference type="EC" id="2.3.2.27" evidence="10"/>
<gene>
    <name evidence="13" type="primary">Siah1_0</name>
    <name evidence="13" type="ORF">FOF47_R01359</name>
</gene>
<dbReference type="InterPro" id="IPR004162">
    <property type="entry name" value="SINA-like_animal"/>
</dbReference>
<evidence type="ECO:0000256" key="2">
    <source>
        <dbReference type="ARBA" id="ARBA00004906"/>
    </source>
</evidence>
<dbReference type="InterPro" id="IPR018121">
    <property type="entry name" value="7-in-absentia-prot_TRAF-dom"/>
</dbReference>
<keyword evidence="14" id="KW-1185">Reference proteome</keyword>
<keyword evidence="7 10" id="KW-0833">Ubl conjugation pathway</keyword>
<dbReference type="AlphaFoldDB" id="A0A6G1B165"/>
<keyword evidence="4" id="KW-0808">Transferase</keyword>
<dbReference type="Pfam" id="PF03145">
    <property type="entry name" value="Sina_TRAF"/>
    <property type="match status" value="1"/>
</dbReference>
<dbReference type="Gene3D" id="3.30.40.10">
    <property type="entry name" value="Zinc/RING finger domain, C3HC4 (zinc finger)"/>
    <property type="match status" value="1"/>
</dbReference>
<accession>A0A6G1B165</accession>
<dbReference type="FunFam" id="3.30.40.10:FF:000041">
    <property type="entry name" value="E3 ubiquitin-protein ligase SINAT3"/>
    <property type="match status" value="1"/>
</dbReference>
<comment type="catalytic activity">
    <reaction evidence="1 10">
        <text>S-ubiquitinyl-[E2 ubiquitin-conjugating enzyme]-L-cysteine + [acceptor protein]-L-lysine = [E2 ubiquitin-conjugating enzyme]-L-cysteine + N(6)-ubiquitinyl-[acceptor protein]-L-lysine.</text>
        <dbReference type="EC" id="2.3.2.27"/>
    </reaction>
</comment>
<evidence type="ECO:0000256" key="1">
    <source>
        <dbReference type="ARBA" id="ARBA00000900"/>
    </source>
</evidence>
<feature type="region of interest" description="Disordered" evidence="11">
    <location>
        <begin position="1"/>
        <end position="25"/>
    </location>
</feature>
<dbReference type="Proteomes" id="UP000475037">
    <property type="component" value="Unassembled WGS sequence"/>
</dbReference>
<feature type="non-terminal residue" evidence="13">
    <location>
        <position position="1"/>
    </location>
</feature>
<keyword evidence="13" id="KW-0436">Ligase</keyword>
<evidence type="ECO:0000256" key="4">
    <source>
        <dbReference type="ARBA" id="ARBA00022679"/>
    </source>
</evidence>
<evidence type="ECO:0000256" key="8">
    <source>
        <dbReference type="ARBA" id="ARBA00022833"/>
    </source>
</evidence>
<evidence type="ECO:0000256" key="10">
    <source>
        <dbReference type="RuleBase" id="RU201113"/>
    </source>
</evidence>
<sequence length="285" mass="32136">PPSEMRRRASPSSLRTSPSPPPRKVLALRGPTAANNDVKSLFECQECCGFVLPPIPQCENGHLVCRSCRPKLTRCPICKGQLGSIRNLALEKVADTMLFPCKYTSCGCEKTLRHTEKADHEEICKFRPYPCPCPGTCCKWRGALHAISPHLMQHHESITTIEGADVVFLATDINIPGPTDWVMLQHCFGFHFMLVLEKQEIHEGHQQFFAIAQLLGTRKQAENFAYRFQLTSETRRLTWEGTPRSIDERIAAAIVKSDCFVFETSTAEFFAEDNNLSISVTIFMY</sequence>
<evidence type="ECO:0000256" key="6">
    <source>
        <dbReference type="ARBA" id="ARBA00022771"/>
    </source>
</evidence>
<dbReference type="InterPro" id="IPR013083">
    <property type="entry name" value="Znf_RING/FYVE/PHD"/>
</dbReference>
<proteinExistence type="inferred from homology"/>
<protein>
    <recommendedName>
        <fullName evidence="10">E3 ubiquitin-protein ligase</fullName>
        <ecNumber evidence="10">2.3.2.27</ecNumber>
    </recommendedName>
</protein>
<dbReference type="GO" id="GO:0005737">
    <property type="term" value="C:cytoplasm"/>
    <property type="evidence" value="ECO:0007669"/>
    <property type="project" value="InterPro"/>
</dbReference>
<reference evidence="13 14" key="1">
    <citation type="submission" date="2019-11" db="EMBL/GenBank/DDBJ databases">
        <authorList>
            <person name="Yang C."/>
            <person name="Li F."/>
        </authorList>
    </citation>
    <scope>NUCLEOTIDE SEQUENCE [LARGE SCALE GENOMIC DNA]</scope>
    <source>
        <strain evidence="13">KB4526</strain>
        <tissue evidence="13">Muscle</tissue>
    </source>
</reference>
<dbReference type="PANTHER" id="PTHR45877">
    <property type="entry name" value="E3 UBIQUITIN-PROTEIN LIGASE SIAH2"/>
    <property type="match status" value="1"/>
</dbReference>
<dbReference type="GO" id="GO:0031624">
    <property type="term" value="F:ubiquitin conjugating enzyme binding"/>
    <property type="evidence" value="ECO:0007669"/>
    <property type="project" value="TreeGrafter"/>
</dbReference>
<evidence type="ECO:0000256" key="3">
    <source>
        <dbReference type="ARBA" id="ARBA00009119"/>
    </source>
</evidence>
<dbReference type="InterPro" id="IPR008974">
    <property type="entry name" value="TRAF-like"/>
</dbReference>
<dbReference type="Gene3D" id="2.60.210.10">
    <property type="entry name" value="Apoptosis, Tumor Necrosis Factor Receptor Associated Protein 2, Chain A"/>
    <property type="match status" value="1"/>
</dbReference>
<evidence type="ECO:0000313" key="13">
    <source>
        <dbReference type="EMBL" id="KAF0881650.1"/>
    </source>
</evidence>
<dbReference type="InterPro" id="IPR013010">
    <property type="entry name" value="Znf_SIAH"/>
</dbReference>
<dbReference type="PANTHER" id="PTHR45877:SF7">
    <property type="entry name" value="E3 UBIQUITIN-PROTEIN LIGASE SIAH1"/>
    <property type="match status" value="1"/>
</dbReference>
<dbReference type="GO" id="GO:0016874">
    <property type="term" value="F:ligase activity"/>
    <property type="evidence" value="ECO:0007669"/>
    <property type="project" value="UniProtKB-KW"/>
</dbReference>